<comment type="caution">
    <text evidence="2">The sequence shown here is derived from an EMBL/GenBank/DDBJ whole genome shotgun (WGS) entry which is preliminary data.</text>
</comment>
<dbReference type="AlphaFoldDB" id="A0AAE3ZFS1"/>
<dbReference type="Pfam" id="PF03992">
    <property type="entry name" value="ABM"/>
    <property type="match status" value="1"/>
</dbReference>
<keyword evidence="2" id="KW-0560">Oxidoreductase</keyword>
<dbReference type="SUPFAM" id="SSF54909">
    <property type="entry name" value="Dimeric alpha+beta barrel"/>
    <property type="match status" value="1"/>
</dbReference>
<keyword evidence="3" id="KW-1185">Reference proteome</keyword>
<dbReference type="GO" id="GO:0004497">
    <property type="term" value="F:monooxygenase activity"/>
    <property type="evidence" value="ECO:0007669"/>
    <property type="project" value="UniProtKB-KW"/>
</dbReference>
<evidence type="ECO:0000313" key="3">
    <source>
        <dbReference type="Proteomes" id="UP001180845"/>
    </source>
</evidence>
<dbReference type="InterPro" id="IPR011008">
    <property type="entry name" value="Dimeric_a/b-barrel"/>
</dbReference>
<evidence type="ECO:0000259" key="1">
    <source>
        <dbReference type="PROSITE" id="PS51725"/>
    </source>
</evidence>
<feature type="domain" description="ABM" evidence="1">
    <location>
        <begin position="2"/>
        <end position="99"/>
    </location>
</feature>
<sequence>MIIIAGRVQVSPADLDEFIADARATYPVAAANPGNILISFCVDDATTGTVTVLEEWSSQEALDRHLSAPEVIAIFTKWGPRMHNQVRKFDALNERDPRA</sequence>
<dbReference type="RefSeq" id="WP_310274903.1">
    <property type="nucleotide sequence ID" value="NZ_JAVDXW010000001.1"/>
</dbReference>
<dbReference type="Gene3D" id="3.30.70.100">
    <property type="match status" value="1"/>
</dbReference>
<gene>
    <name evidence="2" type="ORF">JOF55_003126</name>
</gene>
<dbReference type="InterPro" id="IPR007138">
    <property type="entry name" value="ABM_dom"/>
</dbReference>
<reference evidence="2" key="1">
    <citation type="submission" date="2023-07" db="EMBL/GenBank/DDBJ databases">
        <title>Sequencing the genomes of 1000 actinobacteria strains.</title>
        <authorList>
            <person name="Klenk H.-P."/>
        </authorList>
    </citation>
    <scope>NUCLEOTIDE SEQUENCE</scope>
    <source>
        <strain evidence="2">DSM 45977</strain>
    </source>
</reference>
<keyword evidence="2" id="KW-0503">Monooxygenase</keyword>
<dbReference type="Proteomes" id="UP001180845">
    <property type="component" value="Unassembled WGS sequence"/>
</dbReference>
<organism evidence="2 3">
    <name type="scientific">Haloactinomyces albus</name>
    <dbReference type="NCBI Taxonomy" id="1352928"/>
    <lineage>
        <taxon>Bacteria</taxon>
        <taxon>Bacillati</taxon>
        <taxon>Actinomycetota</taxon>
        <taxon>Actinomycetes</taxon>
        <taxon>Actinopolysporales</taxon>
        <taxon>Actinopolysporaceae</taxon>
        <taxon>Haloactinomyces</taxon>
    </lineage>
</organism>
<protein>
    <submittedName>
        <fullName evidence="2">Quinol monooxygenase YgiN</fullName>
    </submittedName>
</protein>
<name>A0AAE3ZFS1_9ACTN</name>
<proteinExistence type="predicted"/>
<dbReference type="PROSITE" id="PS51725">
    <property type="entry name" value="ABM"/>
    <property type="match status" value="1"/>
</dbReference>
<accession>A0AAE3ZFS1</accession>
<dbReference type="EMBL" id="JAVDXW010000001">
    <property type="protein sequence ID" value="MDR7302945.1"/>
    <property type="molecule type" value="Genomic_DNA"/>
</dbReference>
<evidence type="ECO:0000313" key="2">
    <source>
        <dbReference type="EMBL" id="MDR7302945.1"/>
    </source>
</evidence>